<dbReference type="InterPro" id="IPR022002">
    <property type="entry name" value="ChsH2_Znr"/>
</dbReference>
<dbReference type="InterPro" id="IPR002878">
    <property type="entry name" value="ChsH2_C"/>
</dbReference>
<dbReference type="InterPro" id="IPR052513">
    <property type="entry name" value="Thioester_dehydratase-like"/>
</dbReference>
<dbReference type="SUPFAM" id="SSF50249">
    <property type="entry name" value="Nucleic acid-binding proteins"/>
    <property type="match status" value="1"/>
</dbReference>
<dbReference type="Pfam" id="PF12172">
    <property type="entry name" value="zf-ChsH2"/>
    <property type="match status" value="1"/>
</dbReference>
<feature type="domain" description="ChsH2 C-terminal OB-fold" evidence="1">
    <location>
        <begin position="48"/>
        <end position="103"/>
    </location>
</feature>
<dbReference type="OrthoDB" id="9573at2157"/>
<dbReference type="PANTHER" id="PTHR34075:SF5">
    <property type="entry name" value="BLR3430 PROTEIN"/>
    <property type="match status" value="1"/>
</dbReference>
<comment type="caution">
    <text evidence="3">The sequence shown here is derived from an EMBL/GenBank/DDBJ whole genome shotgun (WGS) entry which is preliminary data.</text>
</comment>
<sequence length="120" mass="13058">MDRLTHEKWEAALEDGSLVGLECEECEYVTATPNAACVHCGDRSVSPVRLPKQGSVYSKTTIEVAPEAQGSGYQIALVDVGDARVLGRITDGERVDIDDEVELSGPYEYDDDLAPLFEPI</sequence>
<dbReference type="AlphaFoldDB" id="A0A8J8TR81"/>
<evidence type="ECO:0000259" key="2">
    <source>
        <dbReference type="Pfam" id="PF12172"/>
    </source>
</evidence>
<dbReference type="Gene3D" id="6.10.30.10">
    <property type="match status" value="1"/>
</dbReference>
<evidence type="ECO:0000259" key="1">
    <source>
        <dbReference type="Pfam" id="PF01796"/>
    </source>
</evidence>
<dbReference type="EMBL" id="PHNJ01000010">
    <property type="protein sequence ID" value="TYL37449.1"/>
    <property type="molecule type" value="Genomic_DNA"/>
</dbReference>
<accession>A0A8J8TR81</accession>
<name>A0A8J8TR81_9EURY</name>
<dbReference type="Pfam" id="PF01796">
    <property type="entry name" value="OB_ChsH2_C"/>
    <property type="match status" value="1"/>
</dbReference>
<dbReference type="PANTHER" id="PTHR34075">
    <property type="entry name" value="BLR3430 PROTEIN"/>
    <property type="match status" value="1"/>
</dbReference>
<organism evidence="3 4">
    <name type="scientific">Natronococcus pandeyae</name>
    <dbReference type="NCBI Taxonomy" id="2055836"/>
    <lineage>
        <taxon>Archaea</taxon>
        <taxon>Methanobacteriati</taxon>
        <taxon>Methanobacteriota</taxon>
        <taxon>Stenosarchaea group</taxon>
        <taxon>Halobacteria</taxon>
        <taxon>Halobacteriales</taxon>
        <taxon>Natrialbaceae</taxon>
        <taxon>Natronococcus</taxon>
    </lineage>
</organism>
<dbReference type="Proteomes" id="UP000766904">
    <property type="component" value="Unassembled WGS sequence"/>
</dbReference>
<gene>
    <name evidence="3" type="ORF">CV102_16975</name>
</gene>
<proteinExistence type="predicted"/>
<feature type="domain" description="ChsH2 rubredoxin-like zinc ribbon" evidence="2">
    <location>
        <begin position="11"/>
        <end position="45"/>
    </location>
</feature>
<reference evidence="3" key="1">
    <citation type="submission" date="2017-11" db="EMBL/GenBank/DDBJ databases">
        <authorList>
            <person name="Kajale S.C."/>
            <person name="Sharma A."/>
        </authorList>
    </citation>
    <scope>NUCLEOTIDE SEQUENCE</scope>
    <source>
        <strain evidence="3">LS1_42</strain>
    </source>
</reference>
<evidence type="ECO:0000313" key="3">
    <source>
        <dbReference type="EMBL" id="TYL37449.1"/>
    </source>
</evidence>
<dbReference type="InterPro" id="IPR012340">
    <property type="entry name" value="NA-bd_OB-fold"/>
</dbReference>
<keyword evidence="4" id="KW-1185">Reference proteome</keyword>
<evidence type="ECO:0000313" key="4">
    <source>
        <dbReference type="Proteomes" id="UP000766904"/>
    </source>
</evidence>
<evidence type="ECO:0008006" key="5">
    <source>
        <dbReference type="Google" id="ProtNLM"/>
    </source>
</evidence>
<protein>
    <recommendedName>
        <fullName evidence="5">DUF35 domain-containing protein</fullName>
    </recommendedName>
</protein>